<dbReference type="InterPro" id="IPR005302">
    <property type="entry name" value="MoCF_Sase_C"/>
</dbReference>
<dbReference type="Pfam" id="PF03476">
    <property type="entry name" value="MOSC_N"/>
    <property type="match status" value="1"/>
</dbReference>
<organism evidence="2 3">
    <name type="scientific">Pseudomonas matsuisoli</name>
    <dbReference type="NCBI Taxonomy" id="1515666"/>
    <lineage>
        <taxon>Bacteria</taxon>
        <taxon>Pseudomonadati</taxon>
        <taxon>Pseudomonadota</taxon>
        <taxon>Gammaproteobacteria</taxon>
        <taxon>Pseudomonadales</taxon>
        <taxon>Pseudomonadaceae</taxon>
        <taxon>Pseudomonas</taxon>
    </lineage>
</organism>
<dbReference type="Proteomes" id="UP000635983">
    <property type="component" value="Unassembled WGS sequence"/>
</dbReference>
<dbReference type="GO" id="GO:0003824">
    <property type="term" value="F:catalytic activity"/>
    <property type="evidence" value="ECO:0007669"/>
    <property type="project" value="InterPro"/>
</dbReference>
<evidence type="ECO:0000313" key="2">
    <source>
        <dbReference type="EMBL" id="GGJ81455.1"/>
    </source>
</evidence>
<dbReference type="SUPFAM" id="SSF141673">
    <property type="entry name" value="MOSC N-terminal domain-like"/>
    <property type="match status" value="1"/>
</dbReference>
<dbReference type="InterPro" id="IPR011037">
    <property type="entry name" value="Pyrv_Knase-like_insert_dom_sf"/>
</dbReference>
<reference evidence="2" key="1">
    <citation type="journal article" date="2014" name="Int. J. Syst. Evol. Microbiol.">
        <title>Complete genome sequence of Corynebacterium casei LMG S-19264T (=DSM 44701T), isolated from a smear-ripened cheese.</title>
        <authorList>
            <consortium name="US DOE Joint Genome Institute (JGI-PGF)"/>
            <person name="Walter F."/>
            <person name="Albersmeier A."/>
            <person name="Kalinowski J."/>
            <person name="Ruckert C."/>
        </authorList>
    </citation>
    <scope>NUCLEOTIDE SEQUENCE</scope>
    <source>
        <strain evidence="2">JCM 30078</strain>
    </source>
</reference>
<feature type="domain" description="MOSC" evidence="1">
    <location>
        <begin position="115"/>
        <end position="263"/>
    </location>
</feature>
<dbReference type="Pfam" id="PF03473">
    <property type="entry name" value="MOSC"/>
    <property type="match status" value="1"/>
</dbReference>
<proteinExistence type="predicted"/>
<evidence type="ECO:0000259" key="1">
    <source>
        <dbReference type="PROSITE" id="PS51340"/>
    </source>
</evidence>
<reference evidence="2" key="2">
    <citation type="submission" date="2020-09" db="EMBL/GenBank/DDBJ databases">
        <authorList>
            <person name="Sun Q."/>
            <person name="Ohkuma M."/>
        </authorList>
    </citation>
    <scope>NUCLEOTIDE SEQUENCE</scope>
    <source>
        <strain evidence="2">JCM 30078</strain>
    </source>
</reference>
<dbReference type="InterPro" id="IPR005303">
    <property type="entry name" value="MOCOS_middle"/>
</dbReference>
<name>A0A917PK59_9PSED</name>
<sequence>MRLSGLYRYPLKSSVAEPLTVSAIGALGLEGDRRWLVVDETNGRFMTQRQFPRMTQLTARYTDDGLNLSAPGYGAIDVPQPAENALERGVTVWTDTLRVPDAGDAAAAWLSAFFERSCRLVYMPEDCIRLVNGAEPGDRVSFADGFPVLLIGEGSLADLSQRVGRSLEMLRFRPNLVISGIEPYAEDRWKRVRIGELEFRIAKPCTRCVMTTLDPETGEKSSDLEPLKTLATYRKGEGGVLFGQNLVCDGIGRLEVGMAVEVVEYR</sequence>
<protein>
    <submittedName>
        <fullName evidence="2">Molybdenum cofactor sulfurase</fullName>
    </submittedName>
</protein>
<dbReference type="GO" id="GO:0030170">
    <property type="term" value="F:pyridoxal phosphate binding"/>
    <property type="evidence" value="ECO:0007669"/>
    <property type="project" value="InterPro"/>
</dbReference>
<keyword evidence="3" id="KW-1185">Reference proteome</keyword>
<dbReference type="PROSITE" id="PS51340">
    <property type="entry name" value="MOSC"/>
    <property type="match status" value="1"/>
</dbReference>
<dbReference type="PANTHER" id="PTHR14237:SF19">
    <property type="entry name" value="MITOCHONDRIAL AMIDOXIME REDUCING COMPONENT 1"/>
    <property type="match status" value="1"/>
</dbReference>
<dbReference type="PANTHER" id="PTHR14237">
    <property type="entry name" value="MOLYBDOPTERIN COFACTOR SULFURASE MOSC"/>
    <property type="match status" value="1"/>
</dbReference>
<evidence type="ECO:0000313" key="3">
    <source>
        <dbReference type="Proteomes" id="UP000635983"/>
    </source>
</evidence>
<dbReference type="SUPFAM" id="SSF50800">
    <property type="entry name" value="PK beta-barrel domain-like"/>
    <property type="match status" value="1"/>
</dbReference>
<dbReference type="RefSeq" id="WP_188981471.1">
    <property type="nucleotide sequence ID" value="NZ_BMPO01000001.1"/>
</dbReference>
<dbReference type="GO" id="GO:0030151">
    <property type="term" value="F:molybdenum ion binding"/>
    <property type="evidence" value="ECO:0007669"/>
    <property type="project" value="InterPro"/>
</dbReference>
<accession>A0A917PK59</accession>
<gene>
    <name evidence="2" type="ORF">GCM10009304_04140</name>
</gene>
<dbReference type="EMBL" id="BMPO01000001">
    <property type="protein sequence ID" value="GGJ81455.1"/>
    <property type="molecule type" value="Genomic_DNA"/>
</dbReference>
<dbReference type="AlphaFoldDB" id="A0A917PK59"/>
<comment type="caution">
    <text evidence="2">The sequence shown here is derived from an EMBL/GenBank/DDBJ whole genome shotgun (WGS) entry which is preliminary data.</text>
</comment>